<dbReference type="GO" id="GO:0005737">
    <property type="term" value="C:cytoplasm"/>
    <property type="evidence" value="ECO:0007669"/>
    <property type="project" value="UniProtKB-SubCell"/>
</dbReference>
<evidence type="ECO:0000256" key="1">
    <source>
        <dbReference type="ARBA" id="ARBA00004496"/>
    </source>
</evidence>
<gene>
    <name evidence="13" type="primary">dnaN</name>
    <name evidence="13" type="ORF">FSW04_03835</name>
</gene>
<dbReference type="GO" id="GO:0003677">
    <property type="term" value="F:DNA binding"/>
    <property type="evidence" value="ECO:0007669"/>
    <property type="project" value="UniProtKB-UniRule"/>
</dbReference>
<evidence type="ECO:0000256" key="6">
    <source>
        <dbReference type="ARBA" id="ARBA00022705"/>
    </source>
</evidence>
<dbReference type="Pfam" id="PF00712">
    <property type="entry name" value="DNA_pol3_beta"/>
    <property type="match status" value="1"/>
</dbReference>
<keyword evidence="5 9" id="KW-0548">Nucleotidyltransferase</keyword>
<sequence>MKLSTSGAELLAQLQAVSRVASTRSAVQALSGVQVAATSTGVELRATDMEIALRVPLTAEVAREGTVVLPARLLLDVARSLPKVADRVELELRAEQQDVEVVAGSAKFHLRTLRAEDFPPLPGVGGSDAQDTVVTVPAAAFVATIEKVSKSASRDETRPILTGILVSASGADLRMVATDSYRLSVKETTLESPLDGGFEANVPARALDELRTIVGSTGAEAIRIGVRANQVVFEVGGAVLSSRLIDGQFPNYRQLIPEGYEHQLRISGEELGDVVKRISLMAQKNAPLRLSFAEGELTVSAQTPDVGEASEPLPVPFAGEAFEIGFNPDFLRDGLDSVGSGDLLLKLISPLRPGLIEGADDSGFLYLIMPIRLNV</sequence>
<dbReference type="Proteomes" id="UP000321805">
    <property type="component" value="Chromosome"/>
</dbReference>
<dbReference type="PANTHER" id="PTHR30478:SF0">
    <property type="entry name" value="BETA SLIDING CLAMP"/>
    <property type="match status" value="1"/>
</dbReference>
<keyword evidence="6 9" id="KW-0235">DNA replication</keyword>
<evidence type="ECO:0000313" key="13">
    <source>
        <dbReference type="EMBL" id="QEC46797.1"/>
    </source>
</evidence>
<dbReference type="Pfam" id="PF02768">
    <property type="entry name" value="DNA_pol3_beta_3"/>
    <property type="match status" value="1"/>
</dbReference>
<keyword evidence="8" id="KW-0238">DNA-binding</keyword>
<keyword evidence="4 9" id="KW-0808">Transferase</keyword>
<dbReference type="InterPro" id="IPR001001">
    <property type="entry name" value="DNA_polIII_beta"/>
</dbReference>
<dbReference type="PIRSF" id="PIRSF000804">
    <property type="entry name" value="DNA_pol_III_b"/>
    <property type="match status" value="1"/>
</dbReference>
<feature type="domain" description="DNA polymerase III beta sliding clamp N-terminal" evidence="10">
    <location>
        <begin position="1"/>
        <end position="122"/>
    </location>
</feature>
<dbReference type="InterPro" id="IPR022634">
    <property type="entry name" value="DNA_polIII_beta_N"/>
</dbReference>
<keyword evidence="3 9" id="KW-0963">Cytoplasm</keyword>
<dbReference type="Gene3D" id="3.10.150.10">
    <property type="entry name" value="DNA Polymerase III, subunit A, domain 2"/>
    <property type="match status" value="1"/>
</dbReference>
<comment type="function">
    <text evidence="9">Confers DNA tethering and processivity to DNA polymerases and other proteins. Acts as a clamp, forming a ring around DNA (a reaction catalyzed by the clamp-loading complex) which diffuses in an ATP-independent manner freely and bidirectionally along dsDNA. Initially characterized for its ability to contact the catalytic subunit of DNA polymerase III (Pol III), a complex, multichain enzyme responsible for most of the replicative synthesis in bacteria; Pol III exhibits 3'-5' exonuclease proofreading activity. The beta chain is required for initiation of replication as well as for processivity of DNA replication.</text>
</comment>
<name>A0A5B8U1E6_9ACTN</name>
<dbReference type="AlphaFoldDB" id="A0A5B8U1E6"/>
<dbReference type="EMBL" id="CP042430">
    <property type="protein sequence ID" value="QEC46797.1"/>
    <property type="molecule type" value="Genomic_DNA"/>
</dbReference>
<dbReference type="SUPFAM" id="SSF55979">
    <property type="entry name" value="DNA clamp"/>
    <property type="match status" value="3"/>
</dbReference>
<keyword evidence="7 9" id="KW-0239">DNA-directed DNA polymerase</keyword>
<evidence type="ECO:0000256" key="8">
    <source>
        <dbReference type="ARBA" id="ARBA00023125"/>
    </source>
</evidence>
<dbReference type="OrthoDB" id="468978at2"/>
<evidence type="ECO:0000256" key="2">
    <source>
        <dbReference type="ARBA" id="ARBA00010752"/>
    </source>
</evidence>
<keyword evidence="14" id="KW-1185">Reference proteome</keyword>
<dbReference type="SMART" id="SM00480">
    <property type="entry name" value="POL3Bc"/>
    <property type="match status" value="1"/>
</dbReference>
<protein>
    <recommendedName>
        <fullName evidence="9">Beta sliding clamp</fullName>
    </recommendedName>
</protein>
<evidence type="ECO:0000259" key="12">
    <source>
        <dbReference type="Pfam" id="PF02768"/>
    </source>
</evidence>
<dbReference type="GO" id="GO:0008408">
    <property type="term" value="F:3'-5' exonuclease activity"/>
    <property type="evidence" value="ECO:0007669"/>
    <property type="project" value="InterPro"/>
</dbReference>
<dbReference type="NCBIfam" id="TIGR00663">
    <property type="entry name" value="dnan"/>
    <property type="match status" value="1"/>
</dbReference>
<proteinExistence type="inferred from homology"/>
<dbReference type="RefSeq" id="WP_146916432.1">
    <property type="nucleotide sequence ID" value="NZ_CP042430.1"/>
</dbReference>
<evidence type="ECO:0000256" key="9">
    <source>
        <dbReference type="PIRNR" id="PIRNR000804"/>
    </source>
</evidence>
<dbReference type="InterPro" id="IPR022635">
    <property type="entry name" value="DNA_polIII_beta_C"/>
</dbReference>
<evidence type="ECO:0000256" key="4">
    <source>
        <dbReference type="ARBA" id="ARBA00022679"/>
    </source>
</evidence>
<dbReference type="InterPro" id="IPR022637">
    <property type="entry name" value="DNA_polIII_beta_cen"/>
</dbReference>
<comment type="subcellular location">
    <subcellularLocation>
        <location evidence="1 9">Cytoplasm</location>
    </subcellularLocation>
</comment>
<feature type="domain" description="DNA polymerase III beta sliding clamp C-terminal" evidence="12">
    <location>
        <begin position="253"/>
        <end position="372"/>
    </location>
</feature>
<accession>A0A5B8U1E6</accession>
<evidence type="ECO:0000256" key="5">
    <source>
        <dbReference type="ARBA" id="ARBA00022695"/>
    </source>
</evidence>
<evidence type="ECO:0000259" key="11">
    <source>
        <dbReference type="Pfam" id="PF02767"/>
    </source>
</evidence>
<reference evidence="13 14" key="1">
    <citation type="journal article" date="2018" name="J. Microbiol.">
        <title>Baekduia soli gen. nov., sp. nov., a novel bacterium isolated from the soil of Baekdu Mountain and proposal of a novel family name, Baekduiaceae fam. nov.</title>
        <authorList>
            <person name="An D.S."/>
            <person name="Siddiqi M.Z."/>
            <person name="Kim K.H."/>
            <person name="Yu H.S."/>
            <person name="Im W.T."/>
        </authorList>
    </citation>
    <scope>NUCLEOTIDE SEQUENCE [LARGE SCALE GENOMIC DNA]</scope>
    <source>
        <strain evidence="13 14">BR7-21</strain>
    </source>
</reference>
<dbReference type="GO" id="GO:0003887">
    <property type="term" value="F:DNA-directed DNA polymerase activity"/>
    <property type="evidence" value="ECO:0007669"/>
    <property type="project" value="UniProtKB-UniRule"/>
</dbReference>
<dbReference type="GO" id="GO:0006271">
    <property type="term" value="P:DNA strand elongation involved in DNA replication"/>
    <property type="evidence" value="ECO:0007669"/>
    <property type="project" value="TreeGrafter"/>
</dbReference>
<dbReference type="CDD" id="cd00140">
    <property type="entry name" value="beta_clamp"/>
    <property type="match status" value="1"/>
</dbReference>
<dbReference type="Gene3D" id="3.70.10.10">
    <property type="match status" value="1"/>
</dbReference>
<comment type="similarity">
    <text evidence="2 9">Belongs to the beta sliding clamp family.</text>
</comment>
<evidence type="ECO:0000256" key="7">
    <source>
        <dbReference type="ARBA" id="ARBA00022932"/>
    </source>
</evidence>
<dbReference type="GO" id="GO:0009360">
    <property type="term" value="C:DNA polymerase III complex"/>
    <property type="evidence" value="ECO:0007669"/>
    <property type="project" value="InterPro"/>
</dbReference>
<evidence type="ECO:0000259" key="10">
    <source>
        <dbReference type="Pfam" id="PF00712"/>
    </source>
</evidence>
<evidence type="ECO:0000313" key="14">
    <source>
        <dbReference type="Proteomes" id="UP000321805"/>
    </source>
</evidence>
<comment type="subunit">
    <text evidence="9">Forms a ring-shaped head-to-tail homodimer around DNA.</text>
</comment>
<dbReference type="KEGG" id="bsol:FSW04_03835"/>
<organism evidence="13 14">
    <name type="scientific">Baekduia soli</name>
    <dbReference type="NCBI Taxonomy" id="496014"/>
    <lineage>
        <taxon>Bacteria</taxon>
        <taxon>Bacillati</taxon>
        <taxon>Actinomycetota</taxon>
        <taxon>Thermoleophilia</taxon>
        <taxon>Solirubrobacterales</taxon>
        <taxon>Baekduiaceae</taxon>
        <taxon>Baekduia</taxon>
    </lineage>
</organism>
<dbReference type="InterPro" id="IPR046938">
    <property type="entry name" value="DNA_clamp_sf"/>
</dbReference>
<evidence type="ECO:0000256" key="3">
    <source>
        <dbReference type="ARBA" id="ARBA00022490"/>
    </source>
</evidence>
<dbReference type="PANTHER" id="PTHR30478">
    <property type="entry name" value="DNA POLYMERASE III SUBUNIT BETA"/>
    <property type="match status" value="1"/>
</dbReference>
<dbReference type="Pfam" id="PF02767">
    <property type="entry name" value="DNA_pol3_beta_2"/>
    <property type="match status" value="1"/>
</dbReference>
<feature type="domain" description="DNA polymerase III beta sliding clamp central" evidence="11">
    <location>
        <begin position="136"/>
        <end position="251"/>
    </location>
</feature>